<reference evidence="1 2" key="1">
    <citation type="submission" date="2016-10" db="EMBL/GenBank/DDBJ databases">
        <authorList>
            <person name="de Groot N.N."/>
        </authorList>
    </citation>
    <scope>NUCLEOTIDE SEQUENCE [LARGE SCALE GENOMIC DNA]</scope>
    <source>
        <strain evidence="1 2">CGMCC 1.10267</strain>
    </source>
</reference>
<dbReference type="STRING" id="440168.SAMN04487974_11119"/>
<proteinExistence type="predicted"/>
<name>A0A1G7XV44_9HYPH</name>
<dbReference type="AlphaFoldDB" id="A0A1G7XV44"/>
<sequence>MSHLFSTRGSDTPRSLDLEDLARRTVTEITFDLNRRDDVLGLWAPLDGVMRAVTSYDGGALENAARTILSANENFVVFNAGLQMGITGSGAVRSERYRPDLVAINKSTGVLVISEFKRRGGNHPTNRLNGLGTKLERAAANARTVLASHAQSFEVIKLAIVDIDGDDVRPLTVNLEQFEEILGAPGFAKSMARFRLAFGQYSRPIIAQLAKQLVETEFATEVRTDRRAIEPASLNQGPKIEFCRAPRKTSGGL</sequence>
<dbReference type="RefSeq" id="WP_090597545.1">
    <property type="nucleotide sequence ID" value="NZ_FNCS01000011.1"/>
</dbReference>
<evidence type="ECO:0000313" key="1">
    <source>
        <dbReference type="EMBL" id="SDG88072.1"/>
    </source>
</evidence>
<accession>A0A1G7XV44</accession>
<evidence type="ECO:0000313" key="2">
    <source>
        <dbReference type="Proteomes" id="UP000199495"/>
    </source>
</evidence>
<protein>
    <submittedName>
        <fullName evidence="1">Uncharacterized protein</fullName>
    </submittedName>
</protein>
<gene>
    <name evidence="1" type="ORF">SAMN04487974_11119</name>
</gene>
<dbReference type="Proteomes" id="UP000199495">
    <property type="component" value="Unassembled WGS sequence"/>
</dbReference>
<organism evidence="1 2">
    <name type="scientific">Pelagibacterium luteolum</name>
    <dbReference type="NCBI Taxonomy" id="440168"/>
    <lineage>
        <taxon>Bacteria</taxon>
        <taxon>Pseudomonadati</taxon>
        <taxon>Pseudomonadota</taxon>
        <taxon>Alphaproteobacteria</taxon>
        <taxon>Hyphomicrobiales</taxon>
        <taxon>Devosiaceae</taxon>
        <taxon>Pelagibacterium</taxon>
    </lineage>
</organism>
<keyword evidence="2" id="KW-1185">Reference proteome</keyword>
<dbReference type="EMBL" id="FNCS01000011">
    <property type="protein sequence ID" value="SDG88072.1"/>
    <property type="molecule type" value="Genomic_DNA"/>
</dbReference>